<dbReference type="AlphaFoldDB" id="A0A4R3JKW8"/>
<keyword evidence="3" id="KW-1185">Reference proteome</keyword>
<dbReference type="RefSeq" id="WP_132241039.1">
    <property type="nucleotide sequence ID" value="NZ_CBDUOC010000077.1"/>
</dbReference>
<evidence type="ECO:0000256" key="1">
    <source>
        <dbReference type="SAM" id="SignalP"/>
    </source>
</evidence>
<name>A0A4R3JKW8_9RHOB</name>
<comment type="caution">
    <text evidence="2">The sequence shown here is derived from an EMBL/GenBank/DDBJ whole genome shotgun (WGS) entry which is preliminary data.</text>
</comment>
<proteinExistence type="predicted"/>
<sequence>MKNLTKPALMLLGAITLAACSSPEAFETEPVQVQTSQGIVTCQLYTPGLLDWDRSISRPNSMSVEAADQVCKAEGAARKDA</sequence>
<organism evidence="2 3">
    <name type="scientific">Primorskyibacter sedentarius</name>
    <dbReference type="NCBI Taxonomy" id="745311"/>
    <lineage>
        <taxon>Bacteria</taxon>
        <taxon>Pseudomonadati</taxon>
        <taxon>Pseudomonadota</taxon>
        <taxon>Alphaproteobacteria</taxon>
        <taxon>Rhodobacterales</taxon>
        <taxon>Roseobacteraceae</taxon>
        <taxon>Primorskyibacter</taxon>
    </lineage>
</organism>
<evidence type="ECO:0000313" key="2">
    <source>
        <dbReference type="EMBL" id="TCS66977.1"/>
    </source>
</evidence>
<feature type="signal peptide" evidence="1">
    <location>
        <begin position="1"/>
        <end position="18"/>
    </location>
</feature>
<dbReference type="OrthoDB" id="7777983at2"/>
<dbReference type="EMBL" id="SLZU01000001">
    <property type="protein sequence ID" value="TCS66977.1"/>
    <property type="molecule type" value="Genomic_DNA"/>
</dbReference>
<feature type="chain" id="PRO_5020219921" evidence="1">
    <location>
        <begin position="19"/>
        <end position="81"/>
    </location>
</feature>
<reference evidence="2 3" key="1">
    <citation type="submission" date="2019-03" db="EMBL/GenBank/DDBJ databases">
        <title>Genomic Encyclopedia of Type Strains, Phase IV (KMG-IV): sequencing the most valuable type-strain genomes for metagenomic binning, comparative biology and taxonomic classification.</title>
        <authorList>
            <person name="Goeker M."/>
        </authorList>
    </citation>
    <scope>NUCLEOTIDE SEQUENCE [LARGE SCALE GENOMIC DNA]</scope>
    <source>
        <strain evidence="2 3">DSM 104836</strain>
    </source>
</reference>
<protein>
    <submittedName>
        <fullName evidence="2">Uncharacterized protein</fullName>
    </submittedName>
</protein>
<evidence type="ECO:0000313" key="3">
    <source>
        <dbReference type="Proteomes" id="UP000295696"/>
    </source>
</evidence>
<accession>A0A4R3JKW8</accession>
<keyword evidence="1" id="KW-0732">Signal</keyword>
<dbReference type="InterPro" id="IPR010916">
    <property type="entry name" value="TonB_box_CS"/>
</dbReference>
<dbReference type="PROSITE" id="PS00430">
    <property type="entry name" value="TONB_DEPENDENT_REC_1"/>
    <property type="match status" value="1"/>
</dbReference>
<dbReference type="PROSITE" id="PS51257">
    <property type="entry name" value="PROKAR_LIPOPROTEIN"/>
    <property type="match status" value="1"/>
</dbReference>
<dbReference type="Proteomes" id="UP000295696">
    <property type="component" value="Unassembled WGS sequence"/>
</dbReference>
<gene>
    <name evidence="2" type="ORF">EDD52_10166</name>
</gene>